<protein>
    <submittedName>
        <fullName evidence="3">Hypp6992 protein</fullName>
    </submittedName>
</protein>
<dbReference type="PANTHER" id="PTHR47510">
    <property type="entry name" value="REVERSE TRANSCRIPTASE DOMAIN-CONTAINING PROTEIN"/>
    <property type="match status" value="1"/>
</dbReference>
<dbReference type="InterPro" id="IPR043502">
    <property type="entry name" value="DNA/RNA_pol_sf"/>
</dbReference>
<evidence type="ECO:0000259" key="2">
    <source>
        <dbReference type="Pfam" id="PF00078"/>
    </source>
</evidence>
<feature type="domain" description="Reverse transcriptase" evidence="2">
    <location>
        <begin position="197"/>
        <end position="319"/>
    </location>
</feature>
<evidence type="ECO:0000313" key="4">
    <source>
        <dbReference type="Proteomes" id="UP000838412"/>
    </source>
</evidence>
<dbReference type="CDD" id="cd01650">
    <property type="entry name" value="RT_nLTR_like"/>
    <property type="match status" value="1"/>
</dbReference>
<organism evidence="3 4">
    <name type="scientific">Branchiostoma lanceolatum</name>
    <name type="common">Common lancelet</name>
    <name type="synonym">Amphioxus lanceolatum</name>
    <dbReference type="NCBI Taxonomy" id="7740"/>
    <lineage>
        <taxon>Eukaryota</taxon>
        <taxon>Metazoa</taxon>
        <taxon>Chordata</taxon>
        <taxon>Cephalochordata</taxon>
        <taxon>Leptocardii</taxon>
        <taxon>Amphioxiformes</taxon>
        <taxon>Branchiostomatidae</taxon>
        <taxon>Branchiostoma</taxon>
    </lineage>
</organism>
<dbReference type="EMBL" id="OV696698">
    <property type="protein sequence ID" value="CAH1242844.1"/>
    <property type="molecule type" value="Genomic_DNA"/>
</dbReference>
<gene>
    <name evidence="3" type="primary">Hypp6992</name>
    <name evidence="3" type="ORF">BLAG_LOCUS6044</name>
</gene>
<dbReference type="InterPro" id="IPR000477">
    <property type="entry name" value="RT_dom"/>
</dbReference>
<dbReference type="AlphaFoldDB" id="A0A8J9YW12"/>
<evidence type="ECO:0000256" key="1">
    <source>
        <dbReference type="SAM" id="MobiDB-lite"/>
    </source>
</evidence>
<evidence type="ECO:0000313" key="3">
    <source>
        <dbReference type="EMBL" id="CAH1242844.1"/>
    </source>
</evidence>
<proteinExistence type="predicted"/>
<name>A0A8J9YW12_BRALA</name>
<sequence length="435" mass="48971">MMGRRDAARRKAIKTKDVKDWEIYRSLRNQTTSMIKKEKKTHFAEAVSEAKGDQSLMWKIINAFTGKSKSKSQVQNLVRPDNTSTSNPSEMAQEFNDYFSTCASKLTDGMTAPQGNPLRHIPEPTRTFSFESVDESTVLNELQRLKTKKATGLDKIPSKLLKDSAPVIVKPLTHIFNLSLATGQVPTDWKEAQISPIHKSGNRANVANYRPVSVLSVMSKVMEKLVGNQVTRFLTRHDLLTTHQSGFRRHHSTATAVQKIVEDIKSAFNCSKVTVALFLDLRKAFDTVNNDILLGKLKKLGFDTDVTNWFESYLADRFNDLPNVIRNCSIQMYADDTVLYFSASTVKDCEEAVSSDVRRVVDWLNENKLLLHPDKTKSMLFGLPQKLRYAGGTVNITDGVNVYEQVSSFTYLGITLDPSLRWMAHGKSPQKSLVV</sequence>
<feature type="region of interest" description="Disordered" evidence="1">
    <location>
        <begin position="71"/>
        <end position="90"/>
    </location>
</feature>
<dbReference type="SUPFAM" id="SSF56672">
    <property type="entry name" value="DNA/RNA polymerases"/>
    <property type="match status" value="1"/>
</dbReference>
<dbReference type="OrthoDB" id="5953030at2759"/>
<dbReference type="PANTHER" id="PTHR47510:SF3">
    <property type="entry name" value="ENDO_EXONUCLEASE_PHOSPHATASE DOMAIN-CONTAINING PROTEIN"/>
    <property type="match status" value="1"/>
</dbReference>
<reference evidence="3" key="1">
    <citation type="submission" date="2022-01" db="EMBL/GenBank/DDBJ databases">
        <authorList>
            <person name="Braso-Vives M."/>
        </authorList>
    </citation>
    <scope>NUCLEOTIDE SEQUENCE</scope>
</reference>
<dbReference type="Proteomes" id="UP000838412">
    <property type="component" value="Chromosome 13"/>
</dbReference>
<keyword evidence="4" id="KW-1185">Reference proteome</keyword>
<dbReference type="Pfam" id="PF00078">
    <property type="entry name" value="RVT_1"/>
    <property type="match status" value="1"/>
</dbReference>
<accession>A0A8J9YW12</accession>